<keyword evidence="2" id="KW-1185">Reference proteome</keyword>
<reference evidence="1" key="2">
    <citation type="submission" date="2025-09" db="UniProtKB">
        <authorList>
            <consortium name="Ensembl"/>
        </authorList>
    </citation>
    <scope>IDENTIFICATION</scope>
</reference>
<protein>
    <submittedName>
        <fullName evidence="1">Uncharacterized protein</fullName>
    </submittedName>
</protein>
<sequence>MTGILTACKVVKALKGRLKFCNVSADHWSFSRTGTRLLSIKVTVTEVSSPAPFCSKLILIFLLKIPVRGIVL</sequence>
<evidence type="ECO:0000313" key="1">
    <source>
        <dbReference type="Ensembl" id="ENSSCAP00000005533.1"/>
    </source>
</evidence>
<accession>A0A8C9MMD7</accession>
<proteinExistence type="predicted"/>
<dbReference type="Ensembl" id="ENSSCAT00000006341.1">
    <property type="protein sequence ID" value="ENSSCAP00000005533.1"/>
    <property type="gene ID" value="ENSSCAG00000004409.1"/>
</dbReference>
<dbReference type="OMA" id="WLWYAER"/>
<reference evidence="1" key="1">
    <citation type="submission" date="2025-08" db="UniProtKB">
        <authorList>
            <consortium name="Ensembl"/>
        </authorList>
    </citation>
    <scope>IDENTIFICATION</scope>
</reference>
<dbReference type="GeneTree" id="ENSGT00960000189051"/>
<organism evidence="1 2">
    <name type="scientific">Serinus canaria</name>
    <name type="common">Island canary</name>
    <name type="synonym">Fringilla canaria</name>
    <dbReference type="NCBI Taxonomy" id="9135"/>
    <lineage>
        <taxon>Eukaryota</taxon>
        <taxon>Metazoa</taxon>
        <taxon>Chordata</taxon>
        <taxon>Craniata</taxon>
        <taxon>Vertebrata</taxon>
        <taxon>Euteleostomi</taxon>
        <taxon>Archelosauria</taxon>
        <taxon>Archosauria</taxon>
        <taxon>Dinosauria</taxon>
        <taxon>Saurischia</taxon>
        <taxon>Theropoda</taxon>
        <taxon>Coelurosauria</taxon>
        <taxon>Aves</taxon>
        <taxon>Neognathae</taxon>
        <taxon>Neoaves</taxon>
        <taxon>Telluraves</taxon>
        <taxon>Australaves</taxon>
        <taxon>Passeriformes</taxon>
        <taxon>Passeroidea</taxon>
        <taxon>Fringillidae</taxon>
        <taxon>Carduelinae</taxon>
        <taxon>Serinus</taxon>
    </lineage>
</organism>
<name>A0A8C9MMD7_SERCA</name>
<dbReference type="Proteomes" id="UP000694409">
    <property type="component" value="Unassembled WGS sequence"/>
</dbReference>
<evidence type="ECO:0000313" key="2">
    <source>
        <dbReference type="Proteomes" id="UP000694409"/>
    </source>
</evidence>
<dbReference type="AlphaFoldDB" id="A0A8C9MMD7"/>